<dbReference type="Proteomes" id="UP000256388">
    <property type="component" value="Unassembled WGS sequence"/>
</dbReference>
<evidence type="ECO:0000256" key="7">
    <source>
        <dbReference type="ARBA" id="ARBA00023014"/>
    </source>
</evidence>
<dbReference type="InterPro" id="IPR004559">
    <property type="entry name" value="HemW-like"/>
</dbReference>
<dbReference type="InterPro" id="IPR058240">
    <property type="entry name" value="rSAM_sf"/>
</dbReference>
<dbReference type="InterPro" id="IPR013785">
    <property type="entry name" value="Aldolase_TIM"/>
</dbReference>
<dbReference type="GO" id="GO:0004109">
    <property type="term" value="F:coproporphyrinogen oxidase activity"/>
    <property type="evidence" value="ECO:0007669"/>
    <property type="project" value="InterPro"/>
</dbReference>
<dbReference type="SFLD" id="SFLDG01082">
    <property type="entry name" value="B12-binding_domain_containing"/>
    <property type="match status" value="1"/>
</dbReference>
<organism evidence="11 12">
    <name type="scientific">Pelolinea submarina</name>
    <dbReference type="NCBI Taxonomy" id="913107"/>
    <lineage>
        <taxon>Bacteria</taxon>
        <taxon>Bacillati</taxon>
        <taxon>Chloroflexota</taxon>
        <taxon>Anaerolineae</taxon>
        <taxon>Anaerolineales</taxon>
        <taxon>Anaerolineaceae</taxon>
        <taxon>Pelolinea</taxon>
    </lineage>
</organism>
<dbReference type="EMBL" id="QUMS01000001">
    <property type="protein sequence ID" value="REG10652.1"/>
    <property type="molecule type" value="Genomic_DNA"/>
</dbReference>
<comment type="caution">
    <text evidence="11">The sequence shown here is derived from an EMBL/GenBank/DDBJ whole genome shotgun (WGS) entry which is preliminary data.</text>
</comment>
<protein>
    <recommendedName>
        <fullName evidence="2 9">Heme chaperone HemW</fullName>
    </recommendedName>
</protein>
<dbReference type="SFLD" id="SFLDG01065">
    <property type="entry name" value="anaerobic_coproporphyrinogen-I"/>
    <property type="match status" value="1"/>
</dbReference>
<keyword evidence="12" id="KW-1185">Reference proteome</keyword>
<comment type="similarity">
    <text evidence="1">Belongs to the anaerobic coproporphyrinogen-III oxidase family. HemW subfamily.</text>
</comment>
<proteinExistence type="inferred from homology"/>
<keyword evidence="9" id="KW-0004">4Fe-4S</keyword>
<dbReference type="PANTHER" id="PTHR13932">
    <property type="entry name" value="COPROPORPHYRINIGEN III OXIDASE"/>
    <property type="match status" value="1"/>
</dbReference>
<keyword evidence="3 9" id="KW-0349">Heme</keyword>
<dbReference type="RefSeq" id="WP_116223819.1">
    <property type="nucleotide sequence ID" value="NZ_AP018437.1"/>
</dbReference>
<evidence type="ECO:0000256" key="2">
    <source>
        <dbReference type="ARBA" id="ARBA00017228"/>
    </source>
</evidence>
<dbReference type="InterPro" id="IPR006638">
    <property type="entry name" value="Elp3/MiaA/NifB-like_rSAM"/>
</dbReference>
<keyword evidence="6 9" id="KW-0408">Iron</keyword>
<keyword evidence="9" id="KW-0963">Cytoplasm</keyword>
<dbReference type="InterPro" id="IPR010723">
    <property type="entry name" value="HemN_C"/>
</dbReference>
<dbReference type="GO" id="GO:0005737">
    <property type="term" value="C:cytoplasm"/>
    <property type="evidence" value="ECO:0007669"/>
    <property type="project" value="UniProtKB-SubCell"/>
</dbReference>
<dbReference type="CDD" id="cd01335">
    <property type="entry name" value="Radical_SAM"/>
    <property type="match status" value="1"/>
</dbReference>
<dbReference type="Pfam" id="PF06969">
    <property type="entry name" value="HemN_C"/>
    <property type="match status" value="1"/>
</dbReference>
<dbReference type="AlphaFoldDB" id="A0A347ZTY4"/>
<evidence type="ECO:0000256" key="9">
    <source>
        <dbReference type="RuleBase" id="RU364116"/>
    </source>
</evidence>
<keyword evidence="7 9" id="KW-0411">Iron-sulfur</keyword>
<dbReference type="Gene3D" id="3.20.20.70">
    <property type="entry name" value="Aldolase class I"/>
    <property type="match status" value="1"/>
</dbReference>
<dbReference type="Pfam" id="PF04055">
    <property type="entry name" value="Radical_SAM"/>
    <property type="match status" value="1"/>
</dbReference>
<keyword evidence="4 9" id="KW-0949">S-adenosyl-L-methionine</keyword>
<comment type="function">
    <text evidence="9">Probably acts as a heme chaperone, transferring heme to an unknown acceptor. Binds one molecule of heme per monomer, possibly covalently. Binds 1 [4Fe-4S] cluster. The cluster is coordinated with 3 cysteines and an exchangeable S-adenosyl-L-methionine.</text>
</comment>
<dbReference type="SMART" id="SM00729">
    <property type="entry name" value="Elp3"/>
    <property type="match status" value="1"/>
</dbReference>
<evidence type="ECO:0000259" key="10">
    <source>
        <dbReference type="PROSITE" id="PS51918"/>
    </source>
</evidence>
<dbReference type="InterPro" id="IPR034505">
    <property type="entry name" value="Coproporphyrinogen-III_oxidase"/>
</dbReference>
<evidence type="ECO:0000256" key="8">
    <source>
        <dbReference type="ARBA" id="ARBA00023186"/>
    </source>
</evidence>
<evidence type="ECO:0000256" key="5">
    <source>
        <dbReference type="ARBA" id="ARBA00022723"/>
    </source>
</evidence>
<dbReference type="SFLD" id="SFLDF00288">
    <property type="entry name" value="HemN-like__clustered_with_nucl"/>
    <property type="match status" value="1"/>
</dbReference>
<evidence type="ECO:0000256" key="4">
    <source>
        <dbReference type="ARBA" id="ARBA00022691"/>
    </source>
</evidence>
<evidence type="ECO:0000313" key="12">
    <source>
        <dbReference type="Proteomes" id="UP000256388"/>
    </source>
</evidence>
<dbReference type="GO" id="GO:0006779">
    <property type="term" value="P:porphyrin-containing compound biosynthetic process"/>
    <property type="evidence" value="ECO:0007669"/>
    <property type="project" value="InterPro"/>
</dbReference>
<sequence>MDYPQSISIYIHIPFCRSRCTYCDFNTYAGMEAYLADYTQALKKELHLARPLLKTGEFIHTIYFGGGTPTILQPETFAEILASIREEYPLTEAVEITTEANPLLLTEGGLRTLRQAGVERLSMGMQSGIPAELKLLGRRHSMADVIQSMTYARQAGFENINLDLIFGVPGQSLKSLRESLEKALALQPEHLSIYSLTVEEGTPLARMLAAGQVELPNPDMVADIYEWLMDYLPGQGFGQYEISNWAKGEDFQSRHNLQYWHNHPYLGFGAGAHSYFRHYRWANVMVIPDYIGRLQAAQEWNEAAPLASEDATLLTEWDEIQECMMMGLRLTEEGISAADFRGRFGRGMEEIYPKEITFLLDNGLLEWVGKDAEKRLRLTRRGRMLGNQVFMQFIEG</sequence>
<evidence type="ECO:0000313" key="11">
    <source>
        <dbReference type="EMBL" id="REG10652.1"/>
    </source>
</evidence>
<accession>A0A347ZTY4</accession>
<evidence type="ECO:0000256" key="6">
    <source>
        <dbReference type="ARBA" id="ARBA00023004"/>
    </source>
</evidence>
<dbReference type="SUPFAM" id="SSF102114">
    <property type="entry name" value="Radical SAM enzymes"/>
    <property type="match status" value="1"/>
</dbReference>
<keyword evidence="8 9" id="KW-0143">Chaperone</keyword>
<dbReference type="GO" id="GO:0051539">
    <property type="term" value="F:4 iron, 4 sulfur cluster binding"/>
    <property type="evidence" value="ECO:0007669"/>
    <property type="project" value="UniProtKB-UniRule"/>
</dbReference>
<dbReference type="SFLD" id="SFLDS00029">
    <property type="entry name" value="Radical_SAM"/>
    <property type="match status" value="1"/>
</dbReference>
<dbReference type="PROSITE" id="PS51918">
    <property type="entry name" value="RADICAL_SAM"/>
    <property type="match status" value="1"/>
</dbReference>
<dbReference type="NCBIfam" id="TIGR00539">
    <property type="entry name" value="hemN_rel"/>
    <property type="match status" value="1"/>
</dbReference>
<feature type="domain" description="Radical SAM core" evidence="10">
    <location>
        <begin position="1"/>
        <end position="235"/>
    </location>
</feature>
<dbReference type="OrthoDB" id="9808022at2"/>
<gene>
    <name evidence="11" type="ORF">DFR64_0511</name>
</gene>
<dbReference type="SFLD" id="SFLDF00562">
    <property type="entry name" value="HemN-like__clustered_with_heat"/>
    <property type="match status" value="1"/>
</dbReference>
<name>A0A347ZTY4_9CHLR</name>
<reference evidence="11 12" key="1">
    <citation type="submission" date="2018-08" db="EMBL/GenBank/DDBJ databases">
        <title>Genomic Encyclopedia of Type Strains, Phase IV (KMG-IV): sequencing the most valuable type-strain genomes for metagenomic binning, comparative biology and taxonomic classification.</title>
        <authorList>
            <person name="Goeker M."/>
        </authorList>
    </citation>
    <scope>NUCLEOTIDE SEQUENCE [LARGE SCALE GENOMIC DNA]</scope>
    <source>
        <strain evidence="11 12">DSM 23923</strain>
    </source>
</reference>
<dbReference type="PANTHER" id="PTHR13932:SF5">
    <property type="entry name" value="RADICAL S-ADENOSYL METHIONINE DOMAIN-CONTAINING PROTEIN 1, MITOCHONDRIAL"/>
    <property type="match status" value="1"/>
</dbReference>
<comment type="subcellular location">
    <subcellularLocation>
        <location evidence="9">Cytoplasm</location>
    </subcellularLocation>
</comment>
<keyword evidence="5 9" id="KW-0479">Metal-binding</keyword>
<dbReference type="InterPro" id="IPR007197">
    <property type="entry name" value="rSAM"/>
</dbReference>
<evidence type="ECO:0000256" key="1">
    <source>
        <dbReference type="ARBA" id="ARBA00006100"/>
    </source>
</evidence>
<evidence type="ECO:0000256" key="3">
    <source>
        <dbReference type="ARBA" id="ARBA00022617"/>
    </source>
</evidence>
<dbReference type="GO" id="GO:0046872">
    <property type="term" value="F:metal ion binding"/>
    <property type="evidence" value="ECO:0007669"/>
    <property type="project" value="UniProtKB-UniRule"/>
</dbReference>